<dbReference type="EMBL" id="MN629346">
    <property type="protein sequence ID" value="QJR99774.1"/>
    <property type="molecule type" value="Genomic_DNA"/>
</dbReference>
<dbReference type="EMBL" id="BPNI01000004">
    <property type="protein sequence ID" value="GJA39627.1"/>
    <property type="molecule type" value="Genomic_DNA"/>
</dbReference>
<reference evidence="2" key="1">
    <citation type="submission" date="2019-10" db="EMBL/GenBank/DDBJ databases">
        <authorList>
            <person name="Zhou D."/>
            <person name="Cheng Q."/>
        </authorList>
    </citation>
    <scope>NUCLEOTIDE SEQUENCE</scope>
    <source>
        <strain evidence="2">1507-17068</strain>
        <plasmid evidence="2">p717068-IMP</plasmid>
    </source>
</reference>
<name>A0A6M4NSP8_AERCA</name>
<dbReference type="Proteomes" id="UP000886939">
    <property type="component" value="Unassembled WGS sequence"/>
</dbReference>
<accession>A0A6M4NSP8</accession>
<reference evidence="1" key="2">
    <citation type="submission" date="2021-07" db="EMBL/GenBank/DDBJ databases">
        <title>Draft genome sequence of carbapenem-resistant Aeromonas spp. in Japan.</title>
        <authorList>
            <person name="Maehana S."/>
            <person name="Suzuki M."/>
            <person name="Kitasato H."/>
        </authorList>
    </citation>
    <scope>NUCLEOTIDE SEQUENCE</scope>
    <source>
        <strain evidence="1">KAM343</strain>
    </source>
</reference>
<evidence type="ECO:0000313" key="1">
    <source>
        <dbReference type="EMBL" id="GJA39627.1"/>
    </source>
</evidence>
<proteinExistence type="predicted"/>
<sequence>MSNYYSPTGVLIIGTREILTGVAIINGISDDGEPEYEGTTEVEWDNQRSDTDVSGGRLFVDEKGGIWPFSSLKKEVGHE</sequence>
<gene>
    <name evidence="1" type="ORF">KAM343_04230</name>
</gene>
<dbReference type="AlphaFoldDB" id="A0A6M4NSP8"/>
<dbReference type="RefSeq" id="WP_181715898.1">
    <property type="nucleotide sequence ID" value="NZ_AP024403.1"/>
</dbReference>
<protein>
    <submittedName>
        <fullName evidence="2">Uncharacterized protein</fullName>
    </submittedName>
</protein>
<evidence type="ECO:0000313" key="2">
    <source>
        <dbReference type="EMBL" id="QJR99774.1"/>
    </source>
</evidence>
<geneLocation type="plasmid" evidence="2">
    <name>p717068-IMP</name>
</geneLocation>
<keyword evidence="2" id="KW-0614">Plasmid</keyword>
<organism evidence="2">
    <name type="scientific">Aeromonas caviae</name>
    <name type="common">Aeromonas punctata</name>
    <dbReference type="NCBI Taxonomy" id="648"/>
    <lineage>
        <taxon>Bacteria</taxon>
        <taxon>Pseudomonadati</taxon>
        <taxon>Pseudomonadota</taxon>
        <taxon>Gammaproteobacteria</taxon>
        <taxon>Aeromonadales</taxon>
        <taxon>Aeromonadaceae</taxon>
        <taxon>Aeromonas</taxon>
    </lineage>
</organism>